<evidence type="ECO:0000313" key="2">
    <source>
        <dbReference type="EMBL" id="GAA4321131.1"/>
    </source>
</evidence>
<evidence type="ECO:0000313" key="3">
    <source>
        <dbReference type="Proteomes" id="UP001500582"/>
    </source>
</evidence>
<name>A0ABP8GBC9_9SPHI</name>
<dbReference type="EMBL" id="BAABFT010000004">
    <property type="protein sequence ID" value="GAA4321131.1"/>
    <property type="molecule type" value="Genomic_DNA"/>
</dbReference>
<protein>
    <recommendedName>
        <fullName evidence="1">Aminotransferase class I/classII large domain-containing protein</fullName>
    </recommendedName>
</protein>
<dbReference type="Pfam" id="PF00155">
    <property type="entry name" value="Aminotran_1_2"/>
    <property type="match status" value="1"/>
</dbReference>
<comment type="caution">
    <text evidence="2">The sequence shown here is derived from an EMBL/GenBank/DDBJ whole genome shotgun (WGS) entry which is preliminary data.</text>
</comment>
<dbReference type="InterPro" id="IPR004839">
    <property type="entry name" value="Aminotransferase_I/II_large"/>
</dbReference>
<gene>
    <name evidence="2" type="ORF">GCM10023149_20800</name>
</gene>
<dbReference type="InterPro" id="IPR015421">
    <property type="entry name" value="PyrdxlP-dep_Trfase_major"/>
</dbReference>
<dbReference type="Proteomes" id="UP001500582">
    <property type="component" value="Unassembled WGS sequence"/>
</dbReference>
<dbReference type="InterPro" id="IPR015424">
    <property type="entry name" value="PyrdxlP-dep_Trfase"/>
</dbReference>
<dbReference type="SUPFAM" id="SSF53383">
    <property type="entry name" value="PLP-dependent transferases"/>
    <property type="match status" value="1"/>
</dbReference>
<accession>A0ABP8GBC9</accession>
<dbReference type="PANTHER" id="PTHR46577:SF1">
    <property type="entry name" value="HTH-TYPE TRANSCRIPTIONAL REGULATORY PROTEIN GABR"/>
    <property type="match status" value="1"/>
</dbReference>
<dbReference type="PANTHER" id="PTHR46577">
    <property type="entry name" value="HTH-TYPE TRANSCRIPTIONAL REGULATORY PROTEIN GABR"/>
    <property type="match status" value="1"/>
</dbReference>
<reference evidence="3" key="1">
    <citation type="journal article" date="2019" name="Int. J. Syst. Evol. Microbiol.">
        <title>The Global Catalogue of Microorganisms (GCM) 10K type strain sequencing project: providing services to taxonomists for standard genome sequencing and annotation.</title>
        <authorList>
            <consortium name="The Broad Institute Genomics Platform"/>
            <consortium name="The Broad Institute Genome Sequencing Center for Infectious Disease"/>
            <person name="Wu L."/>
            <person name="Ma J."/>
        </authorList>
    </citation>
    <scope>NUCLEOTIDE SEQUENCE [LARGE SCALE GENOMIC DNA]</scope>
    <source>
        <strain evidence="3">JCM 17705</strain>
    </source>
</reference>
<dbReference type="Gene3D" id="3.40.640.10">
    <property type="entry name" value="Type I PLP-dependent aspartate aminotransferase-like (Major domain)"/>
    <property type="match status" value="1"/>
</dbReference>
<evidence type="ECO:0000259" key="1">
    <source>
        <dbReference type="Pfam" id="PF00155"/>
    </source>
</evidence>
<dbReference type="InterPro" id="IPR051446">
    <property type="entry name" value="HTH_trans_reg/aminotransferase"/>
</dbReference>
<keyword evidence="3" id="KW-1185">Reference proteome</keyword>
<organism evidence="2 3">
    <name type="scientific">Mucilaginibacter gynuensis</name>
    <dbReference type="NCBI Taxonomy" id="1302236"/>
    <lineage>
        <taxon>Bacteria</taxon>
        <taxon>Pseudomonadati</taxon>
        <taxon>Bacteroidota</taxon>
        <taxon>Sphingobacteriia</taxon>
        <taxon>Sphingobacteriales</taxon>
        <taxon>Sphingobacteriaceae</taxon>
        <taxon>Mucilaginibacter</taxon>
    </lineage>
</organism>
<sequence length="301" mass="34208">MDIESEHVMVTHGAQLAIYIAASLVLKPGSKVIVAHMNYVLADKLFEQLGATLVKVNVDENGIDVDAIDEICRRSRPDLLYIIPHHHHPTTVTLSPERRMKLLDIIRRYQLPVIEDDYDYDFHYDNSPILPLASADHNGYVLYVGSISKTLAPTIRLGYLVGSADFIRQASRLKLMMEIRGDVLFEESVANLFTTGELQRHLRRSVRSYRQRRDLFCGLLKASLGDLIQFTTPSGGMAVWMVFDQDYSISGLSKRLYNKGIFMNDGSMYRYSETVNGIRVGFASLDDEEIEKFTQILTLVR</sequence>
<dbReference type="CDD" id="cd00609">
    <property type="entry name" value="AAT_like"/>
    <property type="match status" value="1"/>
</dbReference>
<proteinExistence type="predicted"/>
<feature type="domain" description="Aminotransferase class I/classII large" evidence="1">
    <location>
        <begin position="4"/>
        <end position="295"/>
    </location>
</feature>